<organism evidence="3 4">
    <name type="scientific">Streptomyces qinglanensis</name>
    <dbReference type="NCBI Taxonomy" id="943816"/>
    <lineage>
        <taxon>Bacteria</taxon>
        <taxon>Bacillati</taxon>
        <taxon>Actinomycetota</taxon>
        <taxon>Actinomycetes</taxon>
        <taxon>Kitasatosporales</taxon>
        <taxon>Streptomycetaceae</taxon>
        <taxon>Streptomyces</taxon>
    </lineage>
</organism>
<dbReference type="OrthoDB" id="5184679at2"/>
<keyword evidence="4" id="KW-1185">Reference proteome</keyword>
<dbReference type="PANTHER" id="PTHR35526">
    <property type="entry name" value="ANTI-SIGMA-F FACTOR RSBW-RELATED"/>
    <property type="match status" value="1"/>
</dbReference>
<proteinExistence type="predicted"/>
<dbReference type="EMBL" id="FOGO01000004">
    <property type="protein sequence ID" value="SER83851.1"/>
    <property type="molecule type" value="Genomic_DNA"/>
</dbReference>
<evidence type="ECO:0000313" key="4">
    <source>
        <dbReference type="Proteomes" id="UP000182841"/>
    </source>
</evidence>
<dbReference type="CDD" id="cd16936">
    <property type="entry name" value="HATPase_RsbW-like"/>
    <property type="match status" value="1"/>
</dbReference>
<dbReference type="InterPro" id="IPR003594">
    <property type="entry name" value="HATPase_dom"/>
</dbReference>
<dbReference type="PANTHER" id="PTHR35526:SF3">
    <property type="entry name" value="ANTI-SIGMA-F FACTOR RSBW"/>
    <property type="match status" value="1"/>
</dbReference>
<dbReference type="RefSeq" id="WP_075000247.1">
    <property type="nucleotide sequence ID" value="NZ_FOGO01000004.1"/>
</dbReference>
<evidence type="ECO:0000313" key="3">
    <source>
        <dbReference type="EMBL" id="SER83851.1"/>
    </source>
</evidence>
<protein>
    <submittedName>
        <fullName evidence="3">Anti-sigma regulatory factor (Ser/Thr protein kinase)</fullName>
    </submittedName>
</protein>
<reference evidence="4" key="1">
    <citation type="submission" date="2016-10" db="EMBL/GenBank/DDBJ databases">
        <authorList>
            <person name="Varghese N."/>
            <person name="Submissions S."/>
        </authorList>
    </citation>
    <scope>NUCLEOTIDE SEQUENCE [LARGE SCALE GENOMIC DNA]</scope>
    <source>
        <strain evidence="4">CGMCC 4.6825</strain>
    </source>
</reference>
<dbReference type="STRING" id="943816.AN217_18970"/>
<keyword evidence="1" id="KW-0723">Serine/threonine-protein kinase</keyword>
<dbReference type="Pfam" id="PF13581">
    <property type="entry name" value="HATPase_c_2"/>
    <property type="match status" value="1"/>
</dbReference>
<accession>A0A1H9SFW7</accession>
<dbReference type="GO" id="GO:0004674">
    <property type="term" value="F:protein serine/threonine kinase activity"/>
    <property type="evidence" value="ECO:0007669"/>
    <property type="project" value="UniProtKB-KW"/>
</dbReference>
<feature type="domain" description="Histidine kinase/HSP90-like ATPase" evidence="2">
    <location>
        <begin position="28"/>
        <end position="134"/>
    </location>
</feature>
<dbReference type="InterPro" id="IPR036890">
    <property type="entry name" value="HATPase_C_sf"/>
</dbReference>
<dbReference type="SUPFAM" id="SSF55874">
    <property type="entry name" value="ATPase domain of HSP90 chaperone/DNA topoisomerase II/histidine kinase"/>
    <property type="match status" value="1"/>
</dbReference>
<sequence>MEQVAALRGEEGVTADTARTRYLRSSFQARSITRNFLATVSPPPSSDAAETVLLVVSELVTNALRHGRGVRDFRLSTGHDSVTVEVADSSPVLPRDRSPQDFTEAEGGGFGWPIVCRLARDLTIRLHPDTGKIICANIPLQPHS</sequence>
<dbReference type="AlphaFoldDB" id="A0A1H9SFW7"/>
<dbReference type="Gene3D" id="3.30.565.10">
    <property type="entry name" value="Histidine kinase-like ATPase, C-terminal domain"/>
    <property type="match status" value="1"/>
</dbReference>
<evidence type="ECO:0000256" key="1">
    <source>
        <dbReference type="ARBA" id="ARBA00022527"/>
    </source>
</evidence>
<keyword evidence="3" id="KW-0418">Kinase</keyword>
<dbReference type="InterPro" id="IPR050267">
    <property type="entry name" value="Anti-sigma-factor_SerPK"/>
</dbReference>
<name>A0A1H9SFW7_9ACTN</name>
<evidence type="ECO:0000259" key="2">
    <source>
        <dbReference type="Pfam" id="PF13581"/>
    </source>
</evidence>
<dbReference type="Proteomes" id="UP000182841">
    <property type="component" value="Unassembled WGS sequence"/>
</dbReference>
<gene>
    <name evidence="3" type="ORF">SAMN05421870_104501</name>
</gene>
<keyword evidence="3" id="KW-0808">Transferase</keyword>